<accession>A0A1X7DRG0</accession>
<protein>
    <submittedName>
        <fullName evidence="7">Transcriptional regulator, TetR family</fullName>
    </submittedName>
</protein>
<keyword evidence="8" id="KW-1185">Reference proteome</keyword>
<dbReference type="PANTHER" id="PTHR30055:SF234">
    <property type="entry name" value="HTH-TYPE TRANSCRIPTIONAL REGULATOR BETI"/>
    <property type="match status" value="1"/>
</dbReference>
<sequence length="239" mass="26774">MLLDLRKGEGVENMKVVLEDISANETRTGEPERRGRKASKEIRRQQLIEATIDSLAKRGYAETTMADVADGAGLSRGIVNFHFESKEKLLVATLQYMADEYADHWMAALEKAGPSAAAKLWALVAADFDRKITTKRKLAAWCAFWGEAKSRPTYQALCGARDARYQDIFEGLVTEMKAQAGYDFEPKALTLALCAMMEGLWWRLMMSDGLTRERALQAAIEYVVAAFPQHMTREGPKTK</sequence>
<evidence type="ECO:0000256" key="1">
    <source>
        <dbReference type="ARBA" id="ARBA00022491"/>
    </source>
</evidence>
<reference evidence="8" key="1">
    <citation type="submission" date="2017-04" db="EMBL/GenBank/DDBJ databases">
        <authorList>
            <person name="Varghese N."/>
            <person name="Submissions S."/>
        </authorList>
    </citation>
    <scope>NUCLEOTIDE SEQUENCE [LARGE SCALE GENOMIC DNA]</scope>
    <source>
        <strain evidence="8">B4P</strain>
    </source>
</reference>
<evidence type="ECO:0000256" key="2">
    <source>
        <dbReference type="ARBA" id="ARBA00023015"/>
    </source>
</evidence>
<keyword evidence="2" id="KW-0805">Transcription regulation</keyword>
<dbReference type="SUPFAM" id="SSF46689">
    <property type="entry name" value="Homeodomain-like"/>
    <property type="match status" value="1"/>
</dbReference>
<evidence type="ECO:0000256" key="5">
    <source>
        <dbReference type="PROSITE-ProRule" id="PRU00335"/>
    </source>
</evidence>
<dbReference type="GO" id="GO:0003700">
    <property type="term" value="F:DNA-binding transcription factor activity"/>
    <property type="evidence" value="ECO:0007669"/>
    <property type="project" value="TreeGrafter"/>
</dbReference>
<feature type="domain" description="HTH tetR-type" evidence="6">
    <location>
        <begin position="41"/>
        <end position="101"/>
    </location>
</feature>
<dbReference type="InterPro" id="IPR050109">
    <property type="entry name" value="HTH-type_TetR-like_transc_reg"/>
</dbReference>
<keyword evidence="3 5" id="KW-0238">DNA-binding</keyword>
<keyword evidence="4" id="KW-0804">Transcription</keyword>
<dbReference type="PRINTS" id="PR00455">
    <property type="entry name" value="HTHTETR"/>
</dbReference>
<name>A0A1X7DRG0_9HYPH</name>
<organism evidence="7 8">
    <name type="scientific">Xaviernesmea oryzae</name>
    <dbReference type="NCBI Taxonomy" id="464029"/>
    <lineage>
        <taxon>Bacteria</taxon>
        <taxon>Pseudomonadati</taxon>
        <taxon>Pseudomonadota</taxon>
        <taxon>Alphaproteobacteria</taxon>
        <taxon>Hyphomicrobiales</taxon>
        <taxon>Rhizobiaceae</taxon>
        <taxon>Rhizobium/Agrobacterium group</taxon>
        <taxon>Xaviernesmea</taxon>
    </lineage>
</organism>
<dbReference type="STRING" id="464029.SAMN02982989_5735"/>
<proteinExistence type="predicted"/>
<dbReference type="InterPro" id="IPR039538">
    <property type="entry name" value="BetI_C"/>
</dbReference>
<evidence type="ECO:0000256" key="3">
    <source>
        <dbReference type="ARBA" id="ARBA00023125"/>
    </source>
</evidence>
<dbReference type="Proteomes" id="UP000192903">
    <property type="component" value="Unassembled WGS sequence"/>
</dbReference>
<gene>
    <name evidence="7" type="ORF">SAMN02982989_5735</name>
</gene>
<evidence type="ECO:0000313" key="8">
    <source>
        <dbReference type="Proteomes" id="UP000192903"/>
    </source>
</evidence>
<evidence type="ECO:0000313" key="7">
    <source>
        <dbReference type="EMBL" id="SMF19914.1"/>
    </source>
</evidence>
<dbReference type="InterPro" id="IPR009057">
    <property type="entry name" value="Homeodomain-like_sf"/>
</dbReference>
<dbReference type="Pfam" id="PF13977">
    <property type="entry name" value="TetR_C_6"/>
    <property type="match status" value="1"/>
</dbReference>
<dbReference type="SUPFAM" id="SSF48498">
    <property type="entry name" value="Tetracyclin repressor-like, C-terminal domain"/>
    <property type="match status" value="1"/>
</dbReference>
<dbReference type="Pfam" id="PF00440">
    <property type="entry name" value="TetR_N"/>
    <property type="match status" value="1"/>
</dbReference>
<dbReference type="GO" id="GO:0000976">
    <property type="term" value="F:transcription cis-regulatory region binding"/>
    <property type="evidence" value="ECO:0007669"/>
    <property type="project" value="TreeGrafter"/>
</dbReference>
<dbReference type="InterPro" id="IPR036271">
    <property type="entry name" value="Tet_transcr_reg_TetR-rel_C_sf"/>
</dbReference>
<dbReference type="AlphaFoldDB" id="A0A1X7DRG0"/>
<dbReference type="EMBL" id="FXAF01000003">
    <property type="protein sequence ID" value="SMF19914.1"/>
    <property type="molecule type" value="Genomic_DNA"/>
</dbReference>
<dbReference type="PANTHER" id="PTHR30055">
    <property type="entry name" value="HTH-TYPE TRANSCRIPTIONAL REGULATOR RUTR"/>
    <property type="match status" value="1"/>
</dbReference>
<dbReference type="Gene3D" id="1.10.357.10">
    <property type="entry name" value="Tetracycline Repressor, domain 2"/>
    <property type="match status" value="1"/>
</dbReference>
<dbReference type="PROSITE" id="PS50977">
    <property type="entry name" value="HTH_TETR_2"/>
    <property type="match status" value="1"/>
</dbReference>
<evidence type="ECO:0000259" key="6">
    <source>
        <dbReference type="PROSITE" id="PS50977"/>
    </source>
</evidence>
<keyword evidence="1" id="KW-0678">Repressor</keyword>
<evidence type="ECO:0000256" key="4">
    <source>
        <dbReference type="ARBA" id="ARBA00023163"/>
    </source>
</evidence>
<dbReference type="PROSITE" id="PS01081">
    <property type="entry name" value="HTH_TETR_1"/>
    <property type="match status" value="1"/>
</dbReference>
<dbReference type="InterPro" id="IPR001647">
    <property type="entry name" value="HTH_TetR"/>
</dbReference>
<dbReference type="InterPro" id="IPR023772">
    <property type="entry name" value="DNA-bd_HTH_TetR-type_CS"/>
</dbReference>
<feature type="DNA-binding region" description="H-T-H motif" evidence="5">
    <location>
        <begin position="64"/>
        <end position="83"/>
    </location>
</feature>